<dbReference type="EMBL" id="JBHUHZ010000002">
    <property type="protein sequence ID" value="MFD2163330.1"/>
    <property type="molecule type" value="Genomic_DNA"/>
</dbReference>
<organism evidence="2 3">
    <name type="scientific">Paradesertivirga mongoliensis</name>
    <dbReference type="NCBI Taxonomy" id="2100740"/>
    <lineage>
        <taxon>Bacteria</taxon>
        <taxon>Pseudomonadati</taxon>
        <taxon>Bacteroidota</taxon>
        <taxon>Sphingobacteriia</taxon>
        <taxon>Sphingobacteriales</taxon>
        <taxon>Sphingobacteriaceae</taxon>
        <taxon>Paradesertivirga</taxon>
    </lineage>
</organism>
<protein>
    <submittedName>
        <fullName evidence="2">Nitrate/nitrite transporter NrtS</fullName>
    </submittedName>
</protein>
<dbReference type="RefSeq" id="WP_369414783.1">
    <property type="nucleotide sequence ID" value="NZ_JAFMZO010000002.1"/>
</dbReference>
<dbReference type="NCBIfam" id="NF038050">
    <property type="entry name" value="NrtS"/>
    <property type="match status" value="1"/>
</dbReference>
<comment type="caution">
    <text evidence="2">The sequence shown here is derived from an EMBL/GenBank/DDBJ whole genome shotgun (WGS) entry which is preliminary data.</text>
</comment>
<dbReference type="Proteomes" id="UP001597387">
    <property type="component" value="Unassembled WGS sequence"/>
</dbReference>
<sequence>MKKVRKIIKIASNYSIIRKAILTSIIVGTILNLINQGNLIFTNQIAEVSITKMSITYLTPFMVSLYSTTTALLRKDLLLLTEN</sequence>
<evidence type="ECO:0000313" key="3">
    <source>
        <dbReference type="Proteomes" id="UP001597387"/>
    </source>
</evidence>
<accession>A0ABW4ZNM8</accession>
<keyword evidence="3" id="KW-1185">Reference proteome</keyword>
<reference evidence="3" key="1">
    <citation type="journal article" date="2019" name="Int. J. Syst. Evol. Microbiol.">
        <title>The Global Catalogue of Microorganisms (GCM) 10K type strain sequencing project: providing services to taxonomists for standard genome sequencing and annotation.</title>
        <authorList>
            <consortium name="The Broad Institute Genomics Platform"/>
            <consortium name="The Broad Institute Genome Sequencing Center for Infectious Disease"/>
            <person name="Wu L."/>
            <person name="Ma J."/>
        </authorList>
    </citation>
    <scope>NUCLEOTIDE SEQUENCE [LARGE SCALE GENOMIC DNA]</scope>
    <source>
        <strain evidence="3">KCTC 42217</strain>
    </source>
</reference>
<feature type="transmembrane region" description="Helical" evidence="1">
    <location>
        <begin position="20"/>
        <end position="41"/>
    </location>
</feature>
<evidence type="ECO:0000313" key="2">
    <source>
        <dbReference type="EMBL" id="MFD2163330.1"/>
    </source>
</evidence>
<proteinExistence type="predicted"/>
<name>A0ABW4ZNM8_9SPHI</name>
<keyword evidence="1" id="KW-1133">Transmembrane helix</keyword>
<gene>
    <name evidence="2" type="primary">nrtS</name>
    <name evidence="2" type="ORF">ACFSJU_13065</name>
</gene>
<keyword evidence="1" id="KW-0812">Transmembrane</keyword>
<evidence type="ECO:0000256" key="1">
    <source>
        <dbReference type="SAM" id="Phobius"/>
    </source>
</evidence>
<feature type="transmembrane region" description="Helical" evidence="1">
    <location>
        <begin position="53"/>
        <end position="73"/>
    </location>
</feature>
<keyword evidence="1" id="KW-0472">Membrane</keyword>
<dbReference type="InterPro" id="IPR047700">
    <property type="entry name" value="NrtS-like"/>
</dbReference>